<keyword evidence="1" id="KW-0963">Cytoplasm</keyword>
<feature type="binding site" evidence="1">
    <location>
        <position position="247"/>
    </location>
    <ligand>
        <name>Zn(2+)</name>
        <dbReference type="ChEBI" id="CHEBI:29105"/>
    </ligand>
</feature>
<keyword evidence="1" id="KW-0862">Zinc</keyword>
<keyword evidence="1" id="KW-0342">GTP-binding</keyword>
<dbReference type="GO" id="GO:0005737">
    <property type="term" value="C:cytoplasm"/>
    <property type="evidence" value="ECO:0007669"/>
    <property type="project" value="UniProtKB-SubCell"/>
</dbReference>
<dbReference type="PANTHER" id="PTHR32120:SF11">
    <property type="entry name" value="SMALL RIBOSOMAL SUBUNIT BIOGENESIS GTPASE RSGA 1, MITOCHONDRIAL-RELATED"/>
    <property type="match status" value="1"/>
</dbReference>
<evidence type="ECO:0000259" key="2">
    <source>
        <dbReference type="PROSITE" id="PS50936"/>
    </source>
</evidence>
<dbReference type="GO" id="GO:0046872">
    <property type="term" value="F:metal ion binding"/>
    <property type="evidence" value="ECO:0007669"/>
    <property type="project" value="UniProtKB-KW"/>
</dbReference>
<comment type="similarity">
    <text evidence="1">Belongs to the TRAFAC class YlqF/YawG GTPase family. RsgA subfamily.</text>
</comment>
<dbReference type="Proteomes" id="UP000585327">
    <property type="component" value="Unassembled WGS sequence"/>
</dbReference>
<reference evidence="3 4" key="1">
    <citation type="submission" date="2020-06" db="EMBL/GenBank/DDBJ databases">
        <title>Dysbiosis in marine aquaculture revealed through microbiome analysis: reverse ecology for environmental sustainability.</title>
        <authorList>
            <person name="Haro-Moreno J.M."/>
            <person name="Coutinho F.H."/>
            <person name="Zaragoza-Solas A."/>
            <person name="Picazo A."/>
            <person name="Almagro-Moreno S."/>
            <person name="Lopez-Perez M."/>
        </authorList>
    </citation>
    <scope>NUCLEOTIDE SEQUENCE [LARGE SCALE GENOMIC DNA]</scope>
    <source>
        <strain evidence="3">MCMED-G42</strain>
    </source>
</reference>
<comment type="cofactor">
    <cofactor evidence="1">
        <name>Zn(2+)</name>
        <dbReference type="ChEBI" id="CHEBI:29105"/>
    </cofactor>
    <text evidence="1">Binds 1 zinc ion per subunit.</text>
</comment>
<dbReference type="GO" id="GO:0042274">
    <property type="term" value="P:ribosomal small subunit biogenesis"/>
    <property type="evidence" value="ECO:0007669"/>
    <property type="project" value="UniProtKB-UniRule"/>
</dbReference>
<accession>A0A838YNU3</accession>
<dbReference type="EC" id="3.6.1.-" evidence="1"/>
<feature type="binding site" evidence="1">
    <location>
        <begin position="117"/>
        <end position="120"/>
    </location>
    <ligand>
        <name>GTP</name>
        <dbReference type="ChEBI" id="CHEBI:37565"/>
    </ligand>
</feature>
<feature type="domain" description="EngC GTPase" evidence="2">
    <location>
        <begin position="78"/>
        <end position="221"/>
    </location>
</feature>
<keyword evidence="1" id="KW-0694">RNA-binding</keyword>
<dbReference type="EMBL" id="JACETM010000030">
    <property type="protein sequence ID" value="MBA4724202.1"/>
    <property type="molecule type" value="Genomic_DNA"/>
</dbReference>
<keyword evidence="1" id="KW-0547">Nucleotide-binding</keyword>
<keyword evidence="1" id="KW-0690">Ribosome biogenesis</keyword>
<organism evidence="3 4">
    <name type="scientific">SAR86 cluster bacterium</name>
    <dbReference type="NCBI Taxonomy" id="2030880"/>
    <lineage>
        <taxon>Bacteria</taxon>
        <taxon>Pseudomonadati</taxon>
        <taxon>Pseudomonadota</taxon>
        <taxon>Gammaproteobacteria</taxon>
        <taxon>SAR86 cluster</taxon>
    </lineage>
</organism>
<dbReference type="InterPro" id="IPR027417">
    <property type="entry name" value="P-loop_NTPase"/>
</dbReference>
<dbReference type="GO" id="GO:0019843">
    <property type="term" value="F:rRNA binding"/>
    <property type="evidence" value="ECO:0007669"/>
    <property type="project" value="UniProtKB-KW"/>
</dbReference>
<evidence type="ECO:0000313" key="4">
    <source>
        <dbReference type="Proteomes" id="UP000585327"/>
    </source>
</evidence>
<gene>
    <name evidence="1 3" type="primary">rsgA</name>
    <name evidence="3" type="ORF">H2021_03180</name>
</gene>
<dbReference type="Gene3D" id="3.40.50.300">
    <property type="entry name" value="P-loop containing nucleotide triphosphate hydrolases"/>
    <property type="match status" value="1"/>
</dbReference>
<sequence>MKKVQTGYVVEFYTNTCLVNVKGELIPCFAIKDVVVGDKVTIQKVDDSKEDKAIIVSREKRLSALSRKAKQKDKTIAANITNIGILVTCEPKTSTEFIDKWLLTSLLSKINPFIIINKTDLDLSEDFLNKIKIYEALEIDILKVSAKNNKNLDNLKSYINDKSVMFVGNSGAGKSTLTSSLTGKLIKTSELSNNQGVHTTSISTMYELEKNTKIIDSPGVRDLPIDGWDREEIIKGFEEIYAASENCKFRNCKHLNDEGCAVIEEVKIHKIYPTRYNNFIKFRDEELGEQ</sequence>
<feature type="binding site" evidence="1">
    <location>
        <position position="252"/>
    </location>
    <ligand>
        <name>Zn(2+)</name>
        <dbReference type="ChEBI" id="CHEBI:29105"/>
    </ligand>
</feature>
<keyword evidence="1" id="KW-0699">rRNA-binding</keyword>
<name>A0A838YNU3_9GAMM</name>
<feature type="binding site" evidence="1">
    <location>
        <position position="254"/>
    </location>
    <ligand>
        <name>Zn(2+)</name>
        <dbReference type="ChEBI" id="CHEBI:29105"/>
    </ligand>
</feature>
<feature type="binding site" evidence="1">
    <location>
        <position position="260"/>
    </location>
    <ligand>
        <name>Zn(2+)</name>
        <dbReference type="ChEBI" id="CHEBI:29105"/>
    </ligand>
</feature>
<dbReference type="CDD" id="cd01854">
    <property type="entry name" value="YjeQ_EngC"/>
    <property type="match status" value="1"/>
</dbReference>
<comment type="caution">
    <text evidence="3">The sequence shown here is derived from an EMBL/GenBank/DDBJ whole genome shotgun (WGS) entry which is preliminary data.</text>
</comment>
<dbReference type="PROSITE" id="PS50936">
    <property type="entry name" value="ENGC_GTPASE"/>
    <property type="match status" value="1"/>
</dbReference>
<keyword evidence="1" id="KW-0378">Hydrolase</keyword>
<dbReference type="Gene3D" id="1.10.40.50">
    <property type="entry name" value="Probable gtpase engc, domain 3"/>
    <property type="match status" value="1"/>
</dbReference>
<dbReference type="HAMAP" id="MF_01820">
    <property type="entry name" value="GTPase_RsgA"/>
    <property type="match status" value="1"/>
</dbReference>
<proteinExistence type="inferred from homology"/>
<dbReference type="AlphaFoldDB" id="A0A838YNU3"/>
<dbReference type="GO" id="GO:0003924">
    <property type="term" value="F:GTPase activity"/>
    <property type="evidence" value="ECO:0007669"/>
    <property type="project" value="UniProtKB-UniRule"/>
</dbReference>
<protein>
    <recommendedName>
        <fullName evidence="1">Small ribosomal subunit biogenesis GTPase RsgA</fullName>
        <ecNumber evidence="1">3.6.1.-</ecNumber>
    </recommendedName>
</protein>
<evidence type="ECO:0000256" key="1">
    <source>
        <dbReference type="HAMAP-Rule" id="MF_01820"/>
    </source>
</evidence>
<dbReference type="InterPro" id="IPR004881">
    <property type="entry name" value="Ribosome_biogen_GTPase_RsgA"/>
</dbReference>
<dbReference type="SUPFAM" id="SSF52540">
    <property type="entry name" value="P-loop containing nucleoside triphosphate hydrolases"/>
    <property type="match status" value="1"/>
</dbReference>
<keyword evidence="1" id="KW-0479">Metal-binding</keyword>
<dbReference type="InterPro" id="IPR010914">
    <property type="entry name" value="RsgA_GTPase_dom"/>
</dbReference>
<comment type="subunit">
    <text evidence="1">Monomer. Associates with 30S ribosomal subunit, binds 16S rRNA.</text>
</comment>
<dbReference type="Pfam" id="PF03193">
    <property type="entry name" value="RsgA_GTPase"/>
    <property type="match status" value="1"/>
</dbReference>
<dbReference type="PANTHER" id="PTHR32120">
    <property type="entry name" value="SMALL RIBOSOMAL SUBUNIT BIOGENESIS GTPASE RSGA"/>
    <property type="match status" value="1"/>
</dbReference>
<comment type="function">
    <text evidence="1">One of several proteins that assist in the late maturation steps of the functional core of the 30S ribosomal subunit. Helps release RbfA from mature subunits. May play a role in the assembly of ribosomal proteins into the subunit. Circularly permuted GTPase that catalyzes slow GTP hydrolysis, GTPase activity is stimulated by the 30S ribosomal subunit.</text>
</comment>
<evidence type="ECO:0000313" key="3">
    <source>
        <dbReference type="EMBL" id="MBA4724202.1"/>
    </source>
</evidence>
<dbReference type="GO" id="GO:0005525">
    <property type="term" value="F:GTP binding"/>
    <property type="evidence" value="ECO:0007669"/>
    <property type="project" value="UniProtKB-UniRule"/>
</dbReference>
<feature type="binding site" evidence="1">
    <location>
        <begin position="168"/>
        <end position="176"/>
    </location>
    <ligand>
        <name>GTP</name>
        <dbReference type="ChEBI" id="CHEBI:37565"/>
    </ligand>
</feature>
<dbReference type="NCBIfam" id="TIGR00157">
    <property type="entry name" value="ribosome small subunit-dependent GTPase A"/>
    <property type="match status" value="1"/>
</dbReference>
<comment type="subcellular location">
    <subcellularLocation>
        <location evidence="1">Cytoplasm</location>
    </subcellularLocation>
</comment>